<dbReference type="EMBL" id="JBHSCN010000005">
    <property type="protein sequence ID" value="MFC4243285.1"/>
    <property type="molecule type" value="Genomic_DNA"/>
</dbReference>
<reference evidence="2" key="1">
    <citation type="journal article" date="2019" name="Int. J. Syst. Evol. Microbiol.">
        <title>The Global Catalogue of Microorganisms (GCM) 10K type strain sequencing project: providing services to taxonomists for standard genome sequencing and annotation.</title>
        <authorList>
            <consortium name="The Broad Institute Genomics Platform"/>
            <consortium name="The Broad Institute Genome Sequencing Center for Infectious Disease"/>
            <person name="Wu L."/>
            <person name="Ma J."/>
        </authorList>
    </citation>
    <scope>NUCLEOTIDE SEQUENCE [LARGE SCALE GENOMIC DNA]</scope>
    <source>
        <strain evidence="2">CGMCC 1.10363</strain>
    </source>
</reference>
<dbReference type="SUPFAM" id="SSF50475">
    <property type="entry name" value="FMN-binding split barrel"/>
    <property type="match status" value="1"/>
</dbReference>
<dbReference type="InterPro" id="IPR004378">
    <property type="entry name" value="F420H2_quin_Rdtase"/>
</dbReference>
<name>A0ABV8Q4J3_9MICO</name>
<dbReference type="Gene3D" id="2.30.110.10">
    <property type="entry name" value="Electron Transport, Fmn-binding Protein, Chain A"/>
    <property type="match status" value="1"/>
</dbReference>
<keyword evidence="2" id="KW-1185">Reference proteome</keyword>
<dbReference type="RefSeq" id="WP_390228299.1">
    <property type="nucleotide sequence ID" value="NZ_JBHSCN010000005.1"/>
</dbReference>
<dbReference type="NCBIfam" id="TIGR00026">
    <property type="entry name" value="hi_GC_TIGR00026"/>
    <property type="match status" value="1"/>
</dbReference>
<comment type="caution">
    <text evidence="1">The sequence shown here is derived from an EMBL/GenBank/DDBJ whole genome shotgun (WGS) entry which is preliminary data.</text>
</comment>
<proteinExistence type="predicted"/>
<gene>
    <name evidence="1" type="ORF">ACFOYW_07850</name>
</gene>
<dbReference type="Proteomes" id="UP001595900">
    <property type="component" value="Unassembled WGS sequence"/>
</dbReference>
<sequence length="133" mass="14602">MDDAVQKALDLTPAADAAERTIDITTIGAKSGEPRRIEIWFHKVDGHWFITGSPGRARSWYANLVANPHFSFHLKHGVEADLPAKARPVTDADERRSVFTGMIAALPSSGNGEWPPLEAWLEKSPLVEVEFAA</sequence>
<protein>
    <submittedName>
        <fullName evidence="1">Nitroreductase family deazaflavin-dependent oxidoreductase</fullName>
    </submittedName>
</protein>
<dbReference type="Pfam" id="PF04075">
    <property type="entry name" value="F420H2_quin_red"/>
    <property type="match status" value="1"/>
</dbReference>
<evidence type="ECO:0000313" key="1">
    <source>
        <dbReference type="EMBL" id="MFC4243285.1"/>
    </source>
</evidence>
<accession>A0ABV8Q4J3</accession>
<dbReference type="InterPro" id="IPR012349">
    <property type="entry name" value="Split_barrel_FMN-bd"/>
</dbReference>
<evidence type="ECO:0000313" key="2">
    <source>
        <dbReference type="Proteomes" id="UP001595900"/>
    </source>
</evidence>
<organism evidence="1 2">
    <name type="scientific">Gryllotalpicola reticulitermitis</name>
    <dbReference type="NCBI Taxonomy" id="1184153"/>
    <lineage>
        <taxon>Bacteria</taxon>
        <taxon>Bacillati</taxon>
        <taxon>Actinomycetota</taxon>
        <taxon>Actinomycetes</taxon>
        <taxon>Micrococcales</taxon>
        <taxon>Microbacteriaceae</taxon>
        <taxon>Gryllotalpicola</taxon>
    </lineage>
</organism>